<proteinExistence type="predicted"/>
<dbReference type="Proteomes" id="UP000790377">
    <property type="component" value="Unassembled WGS sequence"/>
</dbReference>
<accession>A0ACB8A3F4</accession>
<reference evidence="1" key="1">
    <citation type="journal article" date="2021" name="New Phytol.">
        <title>Evolutionary innovations through gain and loss of genes in the ectomycorrhizal Boletales.</title>
        <authorList>
            <person name="Wu G."/>
            <person name="Miyauchi S."/>
            <person name="Morin E."/>
            <person name="Kuo A."/>
            <person name="Drula E."/>
            <person name="Varga T."/>
            <person name="Kohler A."/>
            <person name="Feng B."/>
            <person name="Cao Y."/>
            <person name="Lipzen A."/>
            <person name="Daum C."/>
            <person name="Hundley H."/>
            <person name="Pangilinan J."/>
            <person name="Johnson J."/>
            <person name="Barry K."/>
            <person name="LaButti K."/>
            <person name="Ng V."/>
            <person name="Ahrendt S."/>
            <person name="Min B."/>
            <person name="Choi I.G."/>
            <person name="Park H."/>
            <person name="Plett J.M."/>
            <person name="Magnuson J."/>
            <person name="Spatafora J.W."/>
            <person name="Nagy L.G."/>
            <person name="Henrissat B."/>
            <person name="Grigoriev I.V."/>
            <person name="Yang Z.L."/>
            <person name="Xu J."/>
            <person name="Martin F.M."/>
        </authorList>
    </citation>
    <scope>NUCLEOTIDE SEQUENCE</scope>
    <source>
        <strain evidence="1">ATCC 28755</strain>
    </source>
</reference>
<evidence type="ECO:0000313" key="2">
    <source>
        <dbReference type="Proteomes" id="UP000790377"/>
    </source>
</evidence>
<gene>
    <name evidence="1" type="ORF">BJ138DRAFT_1213127</name>
</gene>
<organism evidence="1 2">
    <name type="scientific">Hygrophoropsis aurantiaca</name>
    <dbReference type="NCBI Taxonomy" id="72124"/>
    <lineage>
        <taxon>Eukaryota</taxon>
        <taxon>Fungi</taxon>
        <taxon>Dikarya</taxon>
        <taxon>Basidiomycota</taxon>
        <taxon>Agaricomycotina</taxon>
        <taxon>Agaricomycetes</taxon>
        <taxon>Agaricomycetidae</taxon>
        <taxon>Boletales</taxon>
        <taxon>Coniophorineae</taxon>
        <taxon>Hygrophoropsidaceae</taxon>
        <taxon>Hygrophoropsis</taxon>
    </lineage>
</organism>
<sequence length="577" mass="62661">MRSQLPATQLYLSTGSSNVALDVLTGVASEFLLNVGRTLRFLCGKRSNGMAPKWYNEDPGLNRHIQDDAIRHGACLGDLRRKLEGAYREVTAIEVLSNDALLAAEDDEEDESAFLMGNFSDAFGDDFEPSQTWHRGRVWHVESHYTEEASQGQGYSQTRSVFTTPPFKVPMNYGEGVSNSLHGFCNVRRTIELPLDELLGNIDPTVTHPWVRQSQNPFGFSPHLTRIPPPSQTAKEALYIVTSPSKIGPSSGTRANTHTGPPTLAVKTQGAVPNSLVSRSTQSTGNFLLLVSAEIQEKVSYQQHLSIHGSKNHRDAYTSNQLGQHIGERRRARDRANNFLGVRRGGRDCAMVITEGLNTTPRKQLVKVCPDPASVMGIAPPRPPSVKSSVAAATAASRAKANSIATAPPTLRHQATSSSMLHERLERLLRLRNVLPRCPCSIVGLRFGKRCRRRPQLRLATGIPIPEDSDSDIDESSEVAIPPALHGDGPSCITSMTCEVTRVTGANTDFISAPAEPSIFPVMRGDLLSEYSSAPSHAFLYTSSTIDPRAFSSIEYSTSTSGGQNLRNEGAPSVAAA</sequence>
<comment type="caution">
    <text evidence="1">The sequence shown here is derived from an EMBL/GenBank/DDBJ whole genome shotgun (WGS) entry which is preliminary data.</text>
</comment>
<dbReference type="EMBL" id="MU267896">
    <property type="protein sequence ID" value="KAH7907533.1"/>
    <property type="molecule type" value="Genomic_DNA"/>
</dbReference>
<evidence type="ECO:0000313" key="1">
    <source>
        <dbReference type="EMBL" id="KAH7907533.1"/>
    </source>
</evidence>
<protein>
    <submittedName>
        <fullName evidence="1">Uncharacterized protein</fullName>
    </submittedName>
</protein>
<name>A0ACB8A3F4_9AGAM</name>
<keyword evidence="2" id="KW-1185">Reference proteome</keyword>